<evidence type="ECO:0000313" key="1">
    <source>
        <dbReference type="EMBL" id="AFK48515.1"/>
    </source>
</evidence>
<reference evidence="1" key="1">
    <citation type="submission" date="2012-05" db="EMBL/GenBank/DDBJ databases">
        <authorList>
            <person name="Krishnakumar V."/>
            <person name="Cheung F."/>
            <person name="Xiao Y."/>
            <person name="Chan A."/>
            <person name="Moskal W.A."/>
            <person name="Town C.D."/>
        </authorList>
    </citation>
    <scope>NUCLEOTIDE SEQUENCE</scope>
</reference>
<organism evidence="1">
    <name type="scientific">Medicago truncatula</name>
    <name type="common">Barrel medic</name>
    <name type="synonym">Medicago tribuloides</name>
    <dbReference type="NCBI Taxonomy" id="3880"/>
    <lineage>
        <taxon>Eukaryota</taxon>
        <taxon>Viridiplantae</taxon>
        <taxon>Streptophyta</taxon>
        <taxon>Embryophyta</taxon>
        <taxon>Tracheophyta</taxon>
        <taxon>Spermatophyta</taxon>
        <taxon>Magnoliopsida</taxon>
        <taxon>eudicotyledons</taxon>
        <taxon>Gunneridae</taxon>
        <taxon>Pentapetalae</taxon>
        <taxon>rosids</taxon>
        <taxon>fabids</taxon>
        <taxon>Fabales</taxon>
        <taxon>Fabaceae</taxon>
        <taxon>Papilionoideae</taxon>
        <taxon>50 kb inversion clade</taxon>
        <taxon>NPAAA clade</taxon>
        <taxon>Hologalegina</taxon>
        <taxon>IRL clade</taxon>
        <taxon>Trifolieae</taxon>
        <taxon>Medicago</taxon>
    </lineage>
</organism>
<name>I3T7M3_MEDTR</name>
<accession>I3T7M3</accession>
<dbReference type="AlphaFoldDB" id="I3T7M3"/>
<dbReference type="EMBL" id="BT148721">
    <property type="protein sequence ID" value="AFK48515.1"/>
    <property type="molecule type" value="mRNA"/>
</dbReference>
<proteinExistence type="evidence at transcript level"/>
<sequence length="40" mass="4638">MIAYVQYQVASKPNFAGFILIRLFCDRKSQPTKFTTSHVM</sequence>
<protein>
    <submittedName>
        <fullName evidence="1">Uncharacterized protein</fullName>
    </submittedName>
</protein>